<dbReference type="AlphaFoldDB" id="A0A7X0AZX3"/>
<dbReference type="Proteomes" id="UP000539175">
    <property type="component" value="Unassembled WGS sequence"/>
</dbReference>
<accession>A0A7X0AZX3</accession>
<keyword evidence="2" id="KW-1185">Reference proteome</keyword>
<evidence type="ECO:0000313" key="1">
    <source>
        <dbReference type="EMBL" id="MBB6252115.1"/>
    </source>
</evidence>
<proteinExistence type="predicted"/>
<gene>
    <name evidence="1" type="ORF">FHS74_002675</name>
</gene>
<dbReference type="InterPro" id="IPR029014">
    <property type="entry name" value="NiFe-Hase_large"/>
</dbReference>
<name>A0A7X0AZX3_9PROT</name>
<sequence>MTRPAGITLRLPAGDGGQAALSYVPRGDITALLAAVPVERVPSLVRSLFAVCANAQGHAAELAVEAALGLEAAPEILAEREARTWMEGMREHGLRISLDWARLLGEAPDLARARAFVALSVAEDPGALIRDAVTGLPPEGWLAMTSTVQLARWAGAGRTVAARFIATLFELPTLTPAGEAAAGSLAARHADHPLLARALPVGSLIACHVARVIDLCRAPARLAALRADGVTAVRGAAMGPGSGRAAVPCARGTLVHEVGVVAGRVERYRILSPTDSTFAPGGPAERRFQGLCAWPPADRARLAEVMMLALDPCVDYAVEVA</sequence>
<dbReference type="Gene3D" id="1.10.645.10">
    <property type="entry name" value="Cytochrome-c3 Hydrogenase, chain B"/>
    <property type="match status" value="2"/>
</dbReference>
<evidence type="ECO:0000313" key="2">
    <source>
        <dbReference type="Proteomes" id="UP000539175"/>
    </source>
</evidence>
<reference evidence="1 2" key="1">
    <citation type="submission" date="2020-08" db="EMBL/GenBank/DDBJ databases">
        <title>Genomic Encyclopedia of Type Strains, Phase IV (KMG-IV): sequencing the most valuable type-strain genomes for metagenomic binning, comparative biology and taxonomic classification.</title>
        <authorList>
            <person name="Goeker M."/>
        </authorList>
    </citation>
    <scope>NUCLEOTIDE SEQUENCE [LARGE SCALE GENOMIC DNA]</scope>
    <source>
        <strain evidence="1 2">DSM 22198</strain>
    </source>
</reference>
<dbReference type="EMBL" id="JACIIZ010000006">
    <property type="protein sequence ID" value="MBB6252115.1"/>
    <property type="molecule type" value="Genomic_DNA"/>
</dbReference>
<protein>
    <submittedName>
        <fullName evidence="1">Coenzyme F420-reducing hydrogenase alpha subunit</fullName>
    </submittedName>
</protein>
<dbReference type="SUPFAM" id="SSF56762">
    <property type="entry name" value="HydB/Nqo4-like"/>
    <property type="match status" value="1"/>
</dbReference>
<comment type="caution">
    <text evidence="1">The sequence shown here is derived from an EMBL/GenBank/DDBJ whole genome shotgun (WGS) entry which is preliminary data.</text>
</comment>
<organism evidence="1 2">
    <name type="scientific">Nitrospirillum iridis</name>
    <dbReference type="NCBI Taxonomy" id="765888"/>
    <lineage>
        <taxon>Bacteria</taxon>
        <taxon>Pseudomonadati</taxon>
        <taxon>Pseudomonadota</taxon>
        <taxon>Alphaproteobacteria</taxon>
        <taxon>Rhodospirillales</taxon>
        <taxon>Azospirillaceae</taxon>
        <taxon>Nitrospirillum</taxon>
    </lineage>
</organism>
<dbReference type="RefSeq" id="WP_184801127.1">
    <property type="nucleotide sequence ID" value="NZ_JACIIZ010000006.1"/>
</dbReference>